<feature type="region of interest" description="Disordered" evidence="1">
    <location>
        <begin position="1"/>
        <end position="35"/>
    </location>
</feature>
<keyword evidence="3" id="KW-1185">Reference proteome</keyword>
<feature type="non-terminal residue" evidence="2">
    <location>
        <position position="1"/>
    </location>
</feature>
<proteinExistence type="predicted"/>
<accession>A0ABQ7ZU34</accession>
<protein>
    <submittedName>
        <fullName evidence="2">Uncharacterized protein</fullName>
    </submittedName>
</protein>
<feature type="compositionally biased region" description="Basic residues" evidence="1">
    <location>
        <begin position="1"/>
        <end position="18"/>
    </location>
</feature>
<sequence>NHQAVRRTRQISHVRTRRPSGTIRTIKPSLSGTISRYPSRSIRVGIRTSRIRTRRTCTPSLRNHQAVRRTRRISHVRTRRPSGTIRTIKPSLFGTISRYPSRSIRVGIRTSRIRTRRT</sequence>
<gene>
    <name evidence="2" type="ORF">HID58_059809</name>
</gene>
<name>A0ABQ7ZU34_BRANA</name>
<comment type="caution">
    <text evidence="2">The sequence shown here is derived from an EMBL/GenBank/DDBJ whole genome shotgun (WGS) entry which is preliminary data.</text>
</comment>
<reference evidence="2 3" key="1">
    <citation type="submission" date="2021-05" db="EMBL/GenBank/DDBJ databases">
        <title>Genome Assembly of Synthetic Allotetraploid Brassica napus Reveals Homoeologous Exchanges between Subgenomes.</title>
        <authorList>
            <person name="Davis J.T."/>
        </authorList>
    </citation>
    <scope>NUCLEOTIDE SEQUENCE [LARGE SCALE GENOMIC DNA]</scope>
    <source>
        <strain evidence="3">cv. Da-Ae</strain>
        <tissue evidence="2">Seedling</tissue>
    </source>
</reference>
<evidence type="ECO:0000313" key="3">
    <source>
        <dbReference type="Proteomes" id="UP000824890"/>
    </source>
</evidence>
<dbReference type="EMBL" id="JAGKQM010000014">
    <property type="protein sequence ID" value="KAH0883713.1"/>
    <property type="molecule type" value="Genomic_DNA"/>
</dbReference>
<feature type="non-terminal residue" evidence="2">
    <location>
        <position position="118"/>
    </location>
</feature>
<evidence type="ECO:0000313" key="2">
    <source>
        <dbReference type="EMBL" id="KAH0883713.1"/>
    </source>
</evidence>
<organism evidence="2 3">
    <name type="scientific">Brassica napus</name>
    <name type="common">Rape</name>
    <dbReference type="NCBI Taxonomy" id="3708"/>
    <lineage>
        <taxon>Eukaryota</taxon>
        <taxon>Viridiplantae</taxon>
        <taxon>Streptophyta</taxon>
        <taxon>Embryophyta</taxon>
        <taxon>Tracheophyta</taxon>
        <taxon>Spermatophyta</taxon>
        <taxon>Magnoliopsida</taxon>
        <taxon>eudicotyledons</taxon>
        <taxon>Gunneridae</taxon>
        <taxon>Pentapetalae</taxon>
        <taxon>rosids</taxon>
        <taxon>malvids</taxon>
        <taxon>Brassicales</taxon>
        <taxon>Brassicaceae</taxon>
        <taxon>Brassiceae</taxon>
        <taxon>Brassica</taxon>
    </lineage>
</organism>
<evidence type="ECO:0000256" key="1">
    <source>
        <dbReference type="SAM" id="MobiDB-lite"/>
    </source>
</evidence>
<dbReference type="Proteomes" id="UP000824890">
    <property type="component" value="Unassembled WGS sequence"/>
</dbReference>